<dbReference type="InterPro" id="IPR024465">
    <property type="entry name" value="DUF2399"/>
</dbReference>
<proteinExistence type="predicted"/>
<evidence type="ECO:0000313" key="4">
    <source>
        <dbReference type="Proteomes" id="UP000230407"/>
    </source>
</evidence>
<evidence type="ECO:0000256" key="1">
    <source>
        <dbReference type="SAM" id="MobiDB-lite"/>
    </source>
</evidence>
<evidence type="ECO:0000259" key="2">
    <source>
        <dbReference type="Pfam" id="PF09664"/>
    </source>
</evidence>
<reference evidence="3 4" key="1">
    <citation type="submission" date="2017-11" db="EMBL/GenBank/DDBJ databases">
        <title>Streptomyces carmine sp. nov., a novel actinomycete isolated from Sophora alopecuroides in Xinjiang, China.</title>
        <authorList>
            <person name="Wang Y."/>
            <person name="Luo X."/>
            <person name="Wan C."/>
            <person name="Zhang L."/>
        </authorList>
    </citation>
    <scope>NUCLEOTIDE SEQUENCE [LARGE SCALE GENOMIC DNA]</scope>
    <source>
        <strain evidence="3 4">TRM SA0054</strain>
    </source>
</reference>
<keyword evidence="4" id="KW-1185">Reference proteome</keyword>
<comment type="caution">
    <text evidence="3">The sequence shown here is derived from an EMBL/GenBank/DDBJ whole genome shotgun (WGS) entry which is preliminary data.</text>
</comment>
<protein>
    <recommendedName>
        <fullName evidence="2">DUF2399 domain-containing protein</fullName>
    </recommendedName>
</protein>
<sequence length="108" mass="11711">MAPARPAPRSGPPGRIRPRGTSIQRLSARKHGPDLRRHRRCRCAGRTARRRPRCEGRRCVPRPPALTGAPADSPWDPALAASLAELGVRVEEETVLDDLLADLAPVSG</sequence>
<feature type="region of interest" description="Disordered" evidence="1">
    <location>
        <begin position="53"/>
        <end position="75"/>
    </location>
</feature>
<name>A0A2M8LQE3_9ACTN</name>
<dbReference type="Pfam" id="PF09664">
    <property type="entry name" value="DUF2399"/>
    <property type="match status" value="1"/>
</dbReference>
<feature type="compositionally biased region" description="Pro residues" evidence="1">
    <location>
        <begin position="1"/>
        <end position="11"/>
    </location>
</feature>
<dbReference type="Proteomes" id="UP000230407">
    <property type="component" value="Unassembled WGS sequence"/>
</dbReference>
<dbReference type="EMBL" id="PGGW01000069">
    <property type="protein sequence ID" value="PJE94168.1"/>
    <property type="molecule type" value="Genomic_DNA"/>
</dbReference>
<feature type="region of interest" description="Disordered" evidence="1">
    <location>
        <begin position="1"/>
        <end position="38"/>
    </location>
</feature>
<organism evidence="3 4">
    <name type="scientific">Streptomyces carminius</name>
    <dbReference type="NCBI Taxonomy" id="2665496"/>
    <lineage>
        <taxon>Bacteria</taxon>
        <taxon>Bacillati</taxon>
        <taxon>Actinomycetota</taxon>
        <taxon>Actinomycetes</taxon>
        <taxon>Kitasatosporales</taxon>
        <taxon>Streptomycetaceae</taxon>
        <taxon>Streptomyces</taxon>
    </lineage>
</organism>
<feature type="domain" description="DUF2399" evidence="2">
    <location>
        <begin position="65"/>
        <end position="103"/>
    </location>
</feature>
<gene>
    <name evidence="3" type="ORF">CUT44_28160</name>
</gene>
<dbReference type="AlphaFoldDB" id="A0A2M8LQE3"/>
<evidence type="ECO:0000313" key="3">
    <source>
        <dbReference type="EMBL" id="PJE94168.1"/>
    </source>
</evidence>
<accession>A0A2M8LQE3</accession>